<dbReference type="EMBL" id="BMWV01000006">
    <property type="protein sequence ID" value="GGY45822.1"/>
    <property type="molecule type" value="Genomic_DNA"/>
</dbReference>
<dbReference type="Pfam" id="PF18765">
    <property type="entry name" value="Polbeta"/>
    <property type="match status" value="1"/>
</dbReference>
<dbReference type="PANTHER" id="PTHR43852">
    <property type="entry name" value="NUCLEOTIDYLTRANSFERASE"/>
    <property type="match status" value="1"/>
</dbReference>
<sequence length="138" mass="14972">MNARLPEERIVAFLQAELAGLLGVWLFGSQANGHAGDHSDVDLAVLVAGKADPLQLWEIGQKLAAVADREVDLLDLRAASTVMQYQVITEGRLLWQRDAQGILYESAILSDKTELDTARAGLLADIRREGKVYGNSGT</sequence>
<dbReference type="PANTHER" id="PTHR43852:SF2">
    <property type="entry name" value="PROTEIN ADENYLYLTRANSFERASE MNTA"/>
    <property type="match status" value="1"/>
</dbReference>
<reference evidence="2" key="2">
    <citation type="submission" date="2022-12" db="EMBL/GenBank/DDBJ databases">
        <authorList>
            <person name="Sun Q."/>
            <person name="Kim S."/>
        </authorList>
    </citation>
    <scope>NUCLEOTIDE SEQUENCE</scope>
    <source>
        <strain evidence="2">KCTC 12343</strain>
    </source>
</reference>
<protein>
    <submittedName>
        <fullName evidence="2">Toxin-antitoxin system antidote Mnt family protein</fullName>
    </submittedName>
</protein>
<dbReference type="AlphaFoldDB" id="A0AA87XXB7"/>
<proteinExistence type="predicted"/>
<feature type="domain" description="Polymerase beta nucleotidyltransferase" evidence="1">
    <location>
        <begin position="13"/>
        <end position="99"/>
    </location>
</feature>
<dbReference type="Gene3D" id="3.30.460.10">
    <property type="entry name" value="Beta Polymerase, domain 2"/>
    <property type="match status" value="1"/>
</dbReference>
<gene>
    <name evidence="2" type="ORF">GCM10007387_29880</name>
</gene>
<dbReference type="SUPFAM" id="SSF81301">
    <property type="entry name" value="Nucleotidyltransferase"/>
    <property type="match status" value="1"/>
</dbReference>
<dbReference type="Proteomes" id="UP000628442">
    <property type="component" value="Unassembled WGS sequence"/>
</dbReference>
<comment type="caution">
    <text evidence="2">The sequence shown here is derived from an EMBL/GenBank/DDBJ whole genome shotgun (WGS) entry which is preliminary data.</text>
</comment>
<dbReference type="InterPro" id="IPR052930">
    <property type="entry name" value="TA_antitoxin_MntA"/>
</dbReference>
<dbReference type="NCBIfam" id="NF047752">
    <property type="entry name" value="MntA_antitoxin"/>
    <property type="match status" value="1"/>
</dbReference>
<organism evidence="2 3">
    <name type="scientific">Pseudoduganella albidiflava</name>
    <dbReference type="NCBI Taxonomy" id="321983"/>
    <lineage>
        <taxon>Bacteria</taxon>
        <taxon>Pseudomonadati</taxon>
        <taxon>Pseudomonadota</taxon>
        <taxon>Betaproteobacteria</taxon>
        <taxon>Burkholderiales</taxon>
        <taxon>Oxalobacteraceae</taxon>
        <taxon>Telluria group</taxon>
        <taxon>Pseudoduganella</taxon>
    </lineage>
</organism>
<dbReference type="InterPro" id="IPR043519">
    <property type="entry name" value="NT_sf"/>
</dbReference>
<dbReference type="CDD" id="cd05403">
    <property type="entry name" value="NT_KNTase_like"/>
    <property type="match status" value="1"/>
</dbReference>
<evidence type="ECO:0000313" key="2">
    <source>
        <dbReference type="EMBL" id="GGY45822.1"/>
    </source>
</evidence>
<name>A0AA87XXB7_9BURK</name>
<reference evidence="2" key="1">
    <citation type="journal article" date="2014" name="Int. J. Syst. Evol. Microbiol.">
        <title>Complete genome sequence of Corynebacterium casei LMG S-19264T (=DSM 44701T), isolated from a smear-ripened cheese.</title>
        <authorList>
            <consortium name="US DOE Joint Genome Institute (JGI-PGF)"/>
            <person name="Walter F."/>
            <person name="Albersmeier A."/>
            <person name="Kalinowski J."/>
            <person name="Ruckert C."/>
        </authorList>
    </citation>
    <scope>NUCLEOTIDE SEQUENCE</scope>
    <source>
        <strain evidence="2">KCTC 12343</strain>
    </source>
</reference>
<evidence type="ECO:0000259" key="1">
    <source>
        <dbReference type="Pfam" id="PF18765"/>
    </source>
</evidence>
<dbReference type="InterPro" id="IPR041633">
    <property type="entry name" value="Polbeta"/>
</dbReference>
<evidence type="ECO:0000313" key="3">
    <source>
        <dbReference type="Proteomes" id="UP000628442"/>
    </source>
</evidence>
<accession>A0AA87XXB7</accession>
<dbReference type="RefSeq" id="WP_218943745.1">
    <property type="nucleotide sequence ID" value="NZ_BMWV01000006.1"/>
</dbReference>